<accession>A0ABV6RHY0</accession>
<keyword evidence="1" id="KW-0812">Transmembrane</keyword>
<organism evidence="2 3">
    <name type="scientific">Lysobacter korlensis</name>
    <dbReference type="NCBI Taxonomy" id="553636"/>
    <lineage>
        <taxon>Bacteria</taxon>
        <taxon>Pseudomonadati</taxon>
        <taxon>Pseudomonadota</taxon>
        <taxon>Gammaproteobacteria</taxon>
        <taxon>Lysobacterales</taxon>
        <taxon>Lysobacteraceae</taxon>
        <taxon>Lysobacter</taxon>
    </lineage>
</organism>
<keyword evidence="1" id="KW-0472">Membrane</keyword>
<comment type="caution">
    <text evidence="2">The sequence shown here is derived from an EMBL/GenBank/DDBJ whole genome shotgun (WGS) entry which is preliminary data.</text>
</comment>
<evidence type="ECO:0000313" key="3">
    <source>
        <dbReference type="Proteomes" id="UP001589896"/>
    </source>
</evidence>
<evidence type="ECO:0000313" key="2">
    <source>
        <dbReference type="EMBL" id="MFC0676590.1"/>
    </source>
</evidence>
<keyword evidence="1" id="KW-1133">Transmembrane helix</keyword>
<feature type="transmembrane region" description="Helical" evidence="1">
    <location>
        <begin position="191"/>
        <end position="214"/>
    </location>
</feature>
<dbReference type="Proteomes" id="UP001589896">
    <property type="component" value="Unassembled WGS sequence"/>
</dbReference>
<protein>
    <submittedName>
        <fullName evidence="2">Uncharacterized protein</fullName>
    </submittedName>
</protein>
<evidence type="ECO:0000256" key="1">
    <source>
        <dbReference type="SAM" id="Phobius"/>
    </source>
</evidence>
<dbReference type="EMBL" id="JBHLTG010000001">
    <property type="protein sequence ID" value="MFC0676590.1"/>
    <property type="molecule type" value="Genomic_DNA"/>
</dbReference>
<reference evidence="2 3" key="1">
    <citation type="submission" date="2024-09" db="EMBL/GenBank/DDBJ databases">
        <authorList>
            <person name="Sun Q."/>
            <person name="Mori K."/>
        </authorList>
    </citation>
    <scope>NUCLEOTIDE SEQUENCE [LARGE SCALE GENOMIC DNA]</scope>
    <source>
        <strain evidence="2 3">KCTC 23076</strain>
    </source>
</reference>
<dbReference type="RefSeq" id="WP_386664304.1">
    <property type="nucleotide sequence ID" value="NZ_JBHLTG010000001.1"/>
</dbReference>
<keyword evidence="3" id="KW-1185">Reference proteome</keyword>
<proteinExistence type="predicted"/>
<name>A0ABV6RHY0_9GAMM</name>
<gene>
    <name evidence="2" type="ORF">ACFFGH_01825</name>
</gene>
<sequence length="316" mass="32034">MSTLSVDVGRPALPGAVTAFLRGVERRALVLAELQAGGAARGDAAVTATAREFSGWAVQRPLAQWPLAFWSSLLGNPLLHGAPAPVDGAGWTGLAAGPRAALLLRLAAGLDEADAASVLGVGLPAYRLALQRAVEQLGGPEALEAFHAQLQARIEAVATERVQLLAGPDAQTSAEMPPASTEAAGPRAPRAVLLSLWALLAACIAAFIATFWWAPAPAGRTQGPARIEPLPAPAAPAARYRPDAALLVHRDFALLVDASAAPMLTELEFYSWLAAGAGAGTAAAIDASLASASGLPPAIDTAAGTAGELETVDAPL</sequence>